<organism evidence="1 2">
    <name type="scientific">Trichonephila clavata</name>
    <name type="common">Joro spider</name>
    <name type="synonym">Nephila clavata</name>
    <dbReference type="NCBI Taxonomy" id="2740835"/>
    <lineage>
        <taxon>Eukaryota</taxon>
        <taxon>Metazoa</taxon>
        <taxon>Ecdysozoa</taxon>
        <taxon>Arthropoda</taxon>
        <taxon>Chelicerata</taxon>
        <taxon>Arachnida</taxon>
        <taxon>Araneae</taxon>
        <taxon>Araneomorphae</taxon>
        <taxon>Entelegynae</taxon>
        <taxon>Araneoidea</taxon>
        <taxon>Nephilidae</taxon>
        <taxon>Trichonephila</taxon>
    </lineage>
</organism>
<accession>A0A8X6LYW8</accession>
<gene>
    <name evidence="1" type="ORF">TNCT_513581</name>
</gene>
<dbReference type="EMBL" id="BMAO01038588">
    <property type="protein sequence ID" value="GFR25792.1"/>
    <property type="molecule type" value="Genomic_DNA"/>
</dbReference>
<protein>
    <submittedName>
        <fullName evidence="1">Uncharacterized protein</fullName>
    </submittedName>
</protein>
<sequence length="80" mass="8948">MYTVVQCKSPRAAWGERPWKDKALSQMGNQFRHQNVGVSIGARINPYFLRASEIIIVGEGGNFEYIHPLVLGLGNFLVNS</sequence>
<dbReference type="Proteomes" id="UP000887116">
    <property type="component" value="Unassembled WGS sequence"/>
</dbReference>
<comment type="caution">
    <text evidence="1">The sequence shown here is derived from an EMBL/GenBank/DDBJ whole genome shotgun (WGS) entry which is preliminary data.</text>
</comment>
<proteinExistence type="predicted"/>
<evidence type="ECO:0000313" key="1">
    <source>
        <dbReference type="EMBL" id="GFR25792.1"/>
    </source>
</evidence>
<dbReference type="AlphaFoldDB" id="A0A8X6LYW8"/>
<keyword evidence="2" id="KW-1185">Reference proteome</keyword>
<name>A0A8X6LYW8_TRICU</name>
<evidence type="ECO:0000313" key="2">
    <source>
        <dbReference type="Proteomes" id="UP000887116"/>
    </source>
</evidence>
<reference evidence="1" key="1">
    <citation type="submission" date="2020-07" db="EMBL/GenBank/DDBJ databases">
        <title>Multicomponent nature underlies the extraordinary mechanical properties of spider dragline silk.</title>
        <authorList>
            <person name="Kono N."/>
            <person name="Nakamura H."/>
            <person name="Mori M."/>
            <person name="Yoshida Y."/>
            <person name="Ohtoshi R."/>
            <person name="Malay A.D."/>
            <person name="Moran D.A.P."/>
            <person name="Tomita M."/>
            <person name="Numata K."/>
            <person name="Arakawa K."/>
        </authorList>
    </citation>
    <scope>NUCLEOTIDE SEQUENCE</scope>
</reference>